<protein>
    <submittedName>
        <fullName evidence="1">Uncharacterized protein</fullName>
    </submittedName>
</protein>
<sequence>MIDKRSPYSRSATVEGEHKNNDARHLVVVLEPPWPTACWIVYWNDVELGESLQELLKRAPATHK</sequence>
<gene>
    <name evidence="1" type="ORF">GN244_ATG01251</name>
</gene>
<proteinExistence type="predicted"/>
<keyword evidence="2" id="KW-1185">Reference proteome</keyword>
<reference evidence="1" key="1">
    <citation type="submission" date="2020-04" db="EMBL/GenBank/DDBJ databases">
        <title>Hybrid Assembly of Korean Phytophthora infestans isolates.</title>
        <authorList>
            <person name="Prokchorchik M."/>
            <person name="Lee Y."/>
            <person name="Seo J."/>
            <person name="Cho J.-H."/>
            <person name="Park Y.-E."/>
            <person name="Jang D.-C."/>
            <person name="Im J.-S."/>
            <person name="Choi J.-G."/>
            <person name="Park H.-J."/>
            <person name="Lee G.-B."/>
            <person name="Lee Y.-G."/>
            <person name="Hong S.-Y."/>
            <person name="Cho K."/>
            <person name="Sohn K.H."/>
        </authorList>
    </citation>
    <scope>NUCLEOTIDE SEQUENCE</scope>
    <source>
        <strain evidence="1">KR_1_A1</strain>
    </source>
</reference>
<dbReference type="AlphaFoldDB" id="A0A833T2H2"/>
<comment type="caution">
    <text evidence="1">The sequence shown here is derived from an EMBL/GenBank/DDBJ whole genome shotgun (WGS) entry which is preliminary data.</text>
</comment>
<name>A0A833T2H2_PHYIN</name>
<organism evidence="1 2">
    <name type="scientific">Phytophthora infestans</name>
    <name type="common">Potato late blight agent</name>
    <name type="synonym">Botrytis infestans</name>
    <dbReference type="NCBI Taxonomy" id="4787"/>
    <lineage>
        <taxon>Eukaryota</taxon>
        <taxon>Sar</taxon>
        <taxon>Stramenopiles</taxon>
        <taxon>Oomycota</taxon>
        <taxon>Peronosporomycetes</taxon>
        <taxon>Peronosporales</taxon>
        <taxon>Peronosporaceae</taxon>
        <taxon>Phytophthora</taxon>
    </lineage>
</organism>
<evidence type="ECO:0000313" key="1">
    <source>
        <dbReference type="EMBL" id="KAF4046322.1"/>
    </source>
</evidence>
<dbReference type="EMBL" id="WSZM01000018">
    <property type="protein sequence ID" value="KAF4046322.1"/>
    <property type="molecule type" value="Genomic_DNA"/>
</dbReference>
<dbReference type="Proteomes" id="UP000602510">
    <property type="component" value="Unassembled WGS sequence"/>
</dbReference>
<evidence type="ECO:0000313" key="2">
    <source>
        <dbReference type="Proteomes" id="UP000602510"/>
    </source>
</evidence>
<accession>A0A833T2H2</accession>